<name>A0A4P6DV06_9BIFI</name>
<organism evidence="2 3">
    <name type="scientific">Bifidobacterium pullorum subsp. gallinarum</name>
    <dbReference type="NCBI Taxonomy" id="78344"/>
    <lineage>
        <taxon>Bacteria</taxon>
        <taxon>Bacillati</taxon>
        <taxon>Actinomycetota</taxon>
        <taxon>Actinomycetes</taxon>
        <taxon>Bifidobacteriales</taxon>
        <taxon>Bifidobacteriaceae</taxon>
        <taxon>Bifidobacterium</taxon>
    </lineage>
</organism>
<dbReference type="Pfam" id="PF09346">
    <property type="entry name" value="SMI1_KNR4"/>
    <property type="match status" value="1"/>
</dbReference>
<dbReference type="InterPro" id="IPR037883">
    <property type="entry name" value="Knr4/Smi1-like_sf"/>
</dbReference>
<sequence length="136" mass="16012">MYQVELNIVNNIKKEYDETLSLPADEFEIKRISKVFCEVFNIDVPQAYLEFLRQCNGFEFNGCIIYSSQNLIANQLDYSFLTDDYIIFAEYDIAWFCIERSSGKCCELDKPSAQELCIFNTFEEMIKYVLRLSVKL</sequence>
<evidence type="ECO:0000313" key="2">
    <source>
        <dbReference type="EMBL" id="QAY33415.1"/>
    </source>
</evidence>
<dbReference type="AlphaFoldDB" id="A0A4P6DV06"/>
<dbReference type="RefSeq" id="WP_129237900.1">
    <property type="nucleotide sequence ID" value="NZ_CP035464.1"/>
</dbReference>
<protein>
    <recommendedName>
        <fullName evidence="1">Knr4/Smi1-like domain-containing protein</fullName>
    </recommendedName>
</protein>
<accession>A0A4P6DV06</accession>
<dbReference type="Proteomes" id="UP000293589">
    <property type="component" value="Chromosome"/>
</dbReference>
<gene>
    <name evidence="2" type="ORF">ESN35_08370</name>
</gene>
<reference evidence="2 3" key="1">
    <citation type="submission" date="2019-01" db="EMBL/GenBank/DDBJ databases">
        <title>Complete genome sequence of Bifidobacterium gallinarum CACC 514.</title>
        <authorList>
            <person name="Jung M."/>
        </authorList>
    </citation>
    <scope>NUCLEOTIDE SEQUENCE [LARGE SCALE GENOMIC DNA]</scope>
    <source>
        <strain evidence="2 3">CACC 514</strain>
    </source>
</reference>
<dbReference type="InterPro" id="IPR018958">
    <property type="entry name" value="Knr4/Smi1-like_dom"/>
</dbReference>
<dbReference type="Gene3D" id="3.40.1580.10">
    <property type="entry name" value="SMI1/KNR4-like"/>
    <property type="match status" value="1"/>
</dbReference>
<dbReference type="KEGG" id="bgx:ESN35_08370"/>
<dbReference type="SUPFAM" id="SSF160631">
    <property type="entry name" value="SMI1/KNR4-like"/>
    <property type="match status" value="1"/>
</dbReference>
<evidence type="ECO:0000313" key="3">
    <source>
        <dbReference type="Proteomes" id="UP000293589"/>
    </source>
</evidence>
<feature type="domain" description="Knr4/Smi1-like" evidence="1">
    <location>
        <begin position="28"/>
        <end position="126"/>
    </location>
</feature>
<dbReference type="NCBIfam" id="NF038335">
    <property type="entry name" value="YPO0640_fam"/>
    <property type="match status" value="1"/>
</dbReference>
<evidence type="ECO:0000259" key="1">
    <source>
        <dbReference type="Pfam" id="PF09346"/>
    </source>
</evidence>
<dbReference type="EMBL" id="CP035464">
    <property type="protein sequence ID" value="QAY33415.1"/>
    <property type="molecule type" value="Genomic_DNA"/>
</dbReference>
<proteinExistence type="predicted"/>